<keyword evidence="3" id="KW-1185">Reference proteome</keyword>
<comment type="caution">
    <text evidence="2">The sequence shown here is derived from an EMBL/GenBank/DDBJ whole genome shotgun (WGS) entry which is preliminary data.</text>
</comment>
<evidence type="ECO:0008006" key="4">
    <source>
        <dbReference type="Google" id="ProtNLM"/>
    </source>
</evidence>
<gene>
    <name evidence="2" type="ORF">DNJ96_12410</name>
</gene>
<dbReference type="RefSeq" id="WP_131184401.1">
    <property type="nucleotide sequence ID" value="NZ_QJUO01000013.1"/>
</dbReference>
<protein>
    <recommendedName>
        <fullName evidence="4">TadE-like protein</fullName>
    </recommendedName>
</protein>
<sequence>MRDLSRCSRDEQGVTAIETALILPVLLFGVMMLFELARIALMIGIGSLALEHALQNFRHDSNFYRKNAEELQQDIEKRMIDFSYDFLSEENLEIEVLPFDNLYQFGKGTNDPGDEEESLAAQNDRSPPILSVTVDLSQQFMTPLPALFGLGEAFQYQYRHLLGDLPSDEDDEEDE</sequence>
<organism evidence="2 3">
    <name type="scientific">Stutzerimonas kirkiae</name>
    <dbReference type="NCBI Taxonomy" id="2211392"/>
    <lineage>
        <taxon>Bacteria</taxon>
        <taxon>Pseudomonadati</taxon>
        <taxon>Pseudomonadota</taxon>
        <taxon>Gammaproteobacteria</taxon>
        <taxon>Pseudomonadales</taxon>
        <taxon>Pseudomonadaceae</taxon>
        <taxon>Stutzerimonas</taxon>
    </lineage>
</organism>
<evidence type="ECO:0000313" key="2">
    <source>
        <dbReference type="EMBL" id="TBU95549.1"/>
    </source>
</evidence>
<name>A0A4Q9R515_9GAMM</name>
<reference evidence="2 3" key="1">
    <citation type="submission" date="2018-06" db="EMBL/GenBank/DDBJ databases">
        <title>Three novel Pseudomonas species isolated from symptomatic oak.</title>
        <authorList>
            <person name="Bueno-Gonzalez V."/>
            <person name="Brady C."/>
        </authorList>
    </citation>
    <scope>NUCLEOTIDE SEQUENCE [LARGE SCALE GENOMIC DNA]</scope>
    <source>
        <strain evidence="2 3">P17C</strain>
    </source>
</reference>
<keyword evidence="1" id="KW-1133">Transmembrane helix</keyword>
<proteinExistence type="predicted"/>
<feature type="transmembrane region" description="Helical" evidence="1">
    <location>
        <begin position="21"/>
        <end position="50"/>
    </location>
</feature>
<evidence type="ECO:0000256" key="1">
    <source>
        <dbReference type="SAM" id="Phobius"/>
    </source>
</evidence>
<dbReference type="Proteomes" id="UP000292639">
    <property type="component" value="Unassembled WGS sequence"/>
</dbReference>
<evidence type="ECO:0000313" key="3">
    <source>
        <dbReference type="Proteomes" id="UP000292639"/>
    </source>
</evidence>
<keyword evidence="1" id="KW-0812">Transmembrane</keyword>
<accession>A0A4Q9R515</accession>
<keyword evidence="1" id="KW-0472">Membrane</keyword>
<dbReference type="EMBL" id="QJUP01000016">
    <property type="protein sequence ID" value="TBU95549.1"/>
    <property type="molecule type" value="Genomic_DNA"/>
</dbReference>
<dbReference type="AlphaFoldDB" id="A0A4Q9R515"/>